<name>V9SFD0_9VIRU</name>
<keyword evidence="2" id="KW-1185">Reference proteome</keyword>
<organism evidence="1 2">
    <name type="scientific">Tunisvirus fontaine2</name>
    <dbReference type="NCBI Taxonomy" id="1421067"/>
    <lineage>
        <taxon>Viruses</taxon>
        <taxon>Varidnaviria</taxon>
        <taxon>Bamfordvirae</taxon>
        <taxon>Nucleocytoviricota</taxon>
        <taxon>Megaviricetes</taxon>
        <taxon>Pimascovirales</taxon>
        <taxon>Pimascovirales incertae sedis</taxon>
        <taxon>Marseilleviridae</taxon>
        <taxon>Losannavirus</taxon>
        <taxon>Losannavirus tunisense</taxon>
    </lineage>
</organism>
<evidence type="ECO:0000313" key="1">
    <source>
        <dbReference type="EMBL" id="AHC55036.1"/>
    </source>
</evidence>
<evidence type="ECO:0000313" key="2">
    <source>
        <dbReference type="Proteomes" id="UP000232615"/>
    </source>
</evidence>
<protein>
    <submittedName>
        <fullName evidence="1">Uncharacterized protein</fullName>
    </submittedName>
</protein>
<proteinExistence type="predicted"/>
<accession>V9SFD0</accession>
<gene>
    <name evidence="1" type="ORF">TNS_ORF318</name>
</gene>
<dbReference type="EMBL" id="KF483846">
    <property type="protein sequence ID" value="AHC55036.1"/>
    <property type="molecule type" value="Genomic_DNA"/>
</dbReference>
<dbReference type="Proteomes" id="UP000232615">
    <property type="component" value="Segment"/>
</dbReference>
<sequence length="147" mass="16372">MDIFVPSVATTDFVPTMGVKHASKKALQATKKPGFGAPKTNKVHEKFLQTPTKKPGLIARNVSILSRLVFQMSLLVLFAPFARGEFYVLRRNARCVLKKVLPTTKKPNVGTSRKIKRLQEKFLLGPIKSFGLTAAIASILLRWRPDV</sequence>
<reference evidence="1 2" key="1">
    <citation type="journal article" date="2014" name="Arch. Virol.">
        <title>Complete genome sequence of Tunisvirus, a new member of the proposed family Marseilleviridae.</title>
        <authorList>
            <person name="Aherfi S."/>
            <person name="Boughalmi M."/>
            <person name="Pagnier I."/>
            <person name="Fournous G."/>
            <person name="La Scola B."/>
            <person name="Raoult D."/>
            <person name="Colson P."/>
        </authorList>
    </citation>
    <scope>NUCLEOTIDE SEQUENCE [LARGE SCALE GENOMIC DNA]</scope>
    <source>
        <strain evidence="1 2">U484</strain>
    </source>
</reference>